<evidence type="ECO:0000256" key="1">
    <source>
        <dbReference type="SAM" id="MobiDB-lite"/>
    </source>
</evidence>
<feature type="region of interest" description="Disordered" evidence="1">
    <location>
        <begin position="42"/>
        <end position="80"/>
    </location>
</feature>
<organism evidence="2 3">
    <name type="scientific">Astrephomene gubernaculifera</name>
    <dbReference type="NCBI Taxonomy" id="47775"/>
    <lineage>
        <taxon>Eukaryota</taxon>
        <taxon>Viridiplantae</taxon>
        <taxon>Chlorophyta</taxon>
        <taxon>core chlorophytes</taxon>
        <taxon>Chlorophyceae</taxon>
        <taxon>CS clade</taxon>
        <taxon>Chlamydomonadales</taxon>
        <taxon>Astrephomenaceae</taxon>
        <taxon>Astrephomene</taxon>
    </lineage>
</organism>
<keyword evidence="3" id="KW-1185">Reference proteome</keyword>
<evidence type="ECO:0000313" key="3">
    <source>
        <dbReference type="Proteomes" id="UP001054857"/>
    </source>
</evidence>
<dbReference type="AlphaFoldDB" id="A0AAD3E251"/>
<dbReference type="Proteomes" id="UP001054857">
    <property type="component" value="Unassembled WGS sequence"/>
</dbReference>
<proteinExistence type="predicted"/>
<feature type="compositionally biased region" description="Basic and acidic residues" evidence="1">
    <location>
        <begin position="346"/>
        <end position="360"/>
    </location>
</feature>
<protein>
    <submittedName>
        <fullName evidence="2">Uncharacterized protein</fullName>
    </submittedName>
</protein>
<name>A0AAD3E251_9CHLO</name>
<comment type="caution">
    <text evidence="2">The sequence shown here is derived from an EMBL/GenBank/DDBJ whole genome shotgun (WGS) entry which is preliminary data.</text>
</comment>
<evidence type="ECO:0000313" key="2">
    <source>
        <dbReference type="EMBL" id="GFR52244.1"/>
    </source>
</evidence>
<feature type="region of interest" description="Disordered" evidence="1">
    <location>
        <begin position="344"/>
        <end position="374"/>
    </location>
</feature>
<feature type="compositionally biased region" description="Polar residues" evidence="1">
    <location>
        <begin position="552"/>
        <end position="562"/>
    </location>
</feature>
<sequence>MSGILCCFGVHRTNETAKASGVPADAKVALHGQDPTVPLAITASTKDDTAKDSAPARSITQSSLQRPASPPRNPSNAGPCLLASAQPAGELAQGVLQGLQLQRQITRLQGHWWTRMENALEMLAKSYSAACASLWVLDESTESFVVLLSKGPMRHAVQPGCSLHLGSEYDANCPSSLTSLWDTKAAQKYSVLNSSSSSGANANRSSNYSALHGCDVGGITAGVSAGGGGGTSIGGGAGAFPADWKMLYNAYGLTDFLACPIFSSTTLGGGPASIAAAAALYGLEKIITLSPTGDANGTGGPDHTGGTAGGAAATATAAAAAAAAGESHVVESHVVGAITFYFSRPGSERDRDQDRDRPSKEQPPPPHPPLPSIFSGSVEQELVSLAVSGLLFSNGPEPVRQICELVVAIQSAGGSGEVAAAVAAGLTARLRHVYAVTPTPLLALVPPRQLSAVVFRDMTAGAAGAGSGPEGVGAGGSMEYGGLHGQSSSQTLPLLHPALASVAGGGGGGVGTSYSGSTAQAGVGVRVQYRTAGVQLGGLDGGGGAGAGASSIERSPSLLGTG</sequence>
<feature type="compositionally biased region" description="Pro residues" evidence="1">
    <location>
        <begin position="361"/>
        <end position="371"/>
    </location>
</feature>
<dbReference type="EMBL" id="BMAR01000060">
    <property type="protein sequence ID" value="GFR52244.1"/>
    <property type="molecule type" value="Genomic_DNA"/>
</dbReference>
<reference evidence="2 3" key="1">
    <citation type="journal article" date="2021" name="Sci. Rep.">
        <title>Genome sequencing of the multicellular alga Astrephomene provides insights into convergent evolution of germ-soma differentiation.</title>
        <authorList>
            <person name="Yamashita S."/>
            <person name="Yamamoto K."/>
            <person name="Matsuzaki R."/>
            <person name="Suzuki S."/>
            <person name="Yamaguchi H."/>
            <person name="Hirooka S."/>
            <person name="Minakuchi Y."/>
            <person name="Miyagishima S."/>
            <person name="Kawachi M."/>
            <person name="Toyoda A."/>
            <person name="Nozaki H."/>
        </authorList>
    </citation>
    <scope>NUCLEOTIDE SEQUENCE [LARGE SCALE GENOMIC DNA]</scope>
    <source>
        <strain evidence="2 3">NIES-4017</strain>
    </source>
</reference>
<feature type="region of interest" description="Disordered" evidence="1">
    <location>
        <begin position="542"/>
        <end position="562"/>
    </location>
</feature>
<gene>
    <name evidence="2" type="ORF">Agub_g14778</name>
</gene>
<accession>A0AAD3E251</accession>
<feature type="non-terminal residue" evidence="2">
    <location>
        <position position="1"/>
    </location>
</feature>